<sequence length="66" mass="7557">MTKFFLWLILLILCWPLALIALVLYPIVWLLLIPFRIVGITVDAVLQLFKAIIMLPARVLGGRPKK</sequence>
<comment type="caution">
    <text evidence="2">The sequence shown here is derived from an EMBL/GenBank/DDBJ whole genome shotgun (WGS) entry which is preliminary data.</text>
</comment>
<keyword evidence="1" id="KW-0812">Transmembrane</keyword>
<dbReference type="Proteomes" id="UP000178943">
    <property type="component" value="Unassembled WGS sequence"/>
</dbReference>
<reference evidence="2 3" key="1">
    <citation type="journal article" date="2016" name="Nat. Commun.">
        <title>Thousands of microbial genomes shed light on interconnected biogeochemical processes in an aquifer system.</title>
        <authorList>
            <person name="Anantharaman K."/>
            <person name="Brown C.T."/>
            <person name="Hug L.A."/>
            <person name="Sharon I."/>
            <person name="Castelle C.J."/>
            <person name="Probst A.J."/>
            <person name="Thomas B.C."/>
            <person name="Singh A."/>
            <person name="Wilkins M.J."/>
            <person name="Karaoz U."/>
            <person name="Brodie E.L."/>
            <person name="Williams K.H."/>
            <person name="Hubbard S.S."/>
            <person name="Banfield J.F."/>
        </authorList>
    </citation>
    <scope>NUCLEOTIDE SEQUENCE [LARGE SCALE GENOMIC DNA]</scope>
</reference>
<evidence type="ECO:0000256" key="1">
    <source>
        <dbReference type="SAM" id="Phobius"/>
    </source>
</evidence>
<keyword evidence="1" id="KW-0472">Membrane</keyword>
<protein>
    <submittedName>
        <fullName evidence="2">Uncharacterized protein</fullName>
    </submittedName>
</protein>
<dbReference type="AlphaFoldDB" id="A0A1F5VJY0"/>
<organism evidence="2 3">
    <name type="scientific">Candidatus Fischerbacteria bacterium RBG_13_37_8</name>
    <dbReference type="NCBI Taxonomy" id="1817863"/>
    <lineage>
        <taxon>Bacteria</taxon>
        <taxon>Candidatus Fischeribacteriota</taxon>
    </lineage>
</organism>
<feature type="transmembrane region" description="Helical" evidence="1">
    <location>
        <begin position="7"/>
        <end position="31"/>
    </location>
</feature>
<proteinExistence type="predicted"/>
<evidence type="ECO:0000313" key="2">
    <source>
        <dbReference type="EMBL" id="OGF63704.1"/>
    </source>
</evidence>
<feature type="transmembrane region" description="Helical" evidence="1">
    <location>
        <begin position="37"/>
        <end position="60"/>
    </location>
</feature>
<accession>A0A1F5VJY0</accession>
<keyword evidence="1" id="KW-1133">Transmembrane helix</keyword>
<dbReference type="EMBL" id="MFGW01000154">
    <property type="protein sequence ID" value="OGF63704.1"/>
    <property type="molecule type" value="Genomic_DNA"/>
</dbReference>
<gene>
    <name evidence="2" type="ORF">A2Y62_09545</name>
</gene>
<evidence type="ECO:0000313" key="3">
    <source>
        <dbReference type="Proteomes" id="UP000178943"/>
    </source>
</evidence>
<name>A0A1F5VJY0_9BACT</name>